<feature type="compositionally biased region" description="Polar residues" evidence="1">
    <location>
        <begin position="118"/>
        <end position="133"/>
    </location>
</feature>
<organism evidence="2 3">
    <name type="scientific">Brassica cretica</name>
    <name type="common">Mustard</name>
    <dbReference type="NCBI Taxonomy" id="69181"/>
    <lineage>
        <taxon>Eukaryota</taxon>
        <taxon>Viridiplantae</taxon>
        <taxon>Streptophyta</taxon>
        <taxon>Embryophyta</taxon>
        <taxon>Tracheophyta</taxon>
        <taxon>Spermatophyta</taxon>
        <taxon>Magnoliopsida</taxon>
        <taxon>eudicotyledons</taxon>
        <taxon>Gunneridae</taxon>
        <taxon>Pentapetalae</taxon>
        <taxon>rosids</taxon>
        <taxon>malvids</taxon>
        <taxon>Brassicales</taxon>
        <taxon>Brassicaceae</taxon>
        <taxon>Brassiceae</taxon>
        <taxon>Brassica</taxon>
    </lineage>
</organism>
<evidence type="ECO:0000313" key="3">
    <source>
        <dbReference type="Proteomes" id="UP000712600"/>
    </source>
</evidence>
<name>A0A8S9SW20_BRACR</name>
<dbReference type="AlphaFoldDB" id="A0A8S9SW20"/>
<reference evidence="2" key="1">
    <citation type="submission" date="2019-12" db="EMBL/GenBank/DDBJ databases">
        <title>Genome sequencing and annotation of Brassica cretica.</title>
        <authorList>
            <person name="Studholme D.J."/>
            <person name="Sarris P."/>
        </authorList>
    </citation>
    <scope>NUCLEOTIDE SEQUENCE</scope>
    <source>
        <strain evidence="2">PFS-109/04</strain>
        <tissue evidence="2">Leaf</tissue>
    </source>
</reference>
<evidence type="ECO:0000313" key="2">
    <source>
        <dbReference type="EMBL" id="KAF3604354.1"/>
    </source>
</evidence>
<sequence>MSGNTKDKILVHNNAGKTTPAATAPMANPYANATILEKIENLIATFRHMKSNETSSRFLSLNIKGNDKFHQTTYYLAHYRVKEVSAPFTKRRHQHTIKTQVGPSEPSNSPVRLVGPNAPSNSPNGRVGSNESSNSPVWRVELLDKPPKGFSFAFSFESEFPLRFYDKNKLEAQHPARNQASWIYSLQLASWRVGPAPKGSSFAFSFESRSKHFSFRLNQSFH</sequence>
<dbReference type="EMBL" id="QGKX02000004">
    <property type="protein sequence ID" value="KAF3604354.1"/>
    <property type="molecule type" value="Genomic_DNA"/>
</dbReference>
<feature type="compositionally biased region" description="Polar residues" evidence="1">
    <location>
        <begin position="97"/>
        <end position="110"/>
    </location>
</feature>
<proteinExistence type="predicted"/>
<accession>A0A8S9SW20</accession>
<protein>
    <submittedName>
        <fullName evidence="2">Uncharacterized protein</fullName>
    </submittedName>
</protein>
<evidence type="ECO:0000256" key="1">
    <source>
        <dbReference type="SAM" id="MobiDB-lite"/>
    </source>
</evidence>
<gene>
    <name evidence="2" type="ORF">F2Q69_00037163</name>
</gene>
<comment type="caution">
    <text evidence="2">The sequence shown here is derived from an EMBL/GenBank/DDBJ whole genome shotgun (WGS) entry which is preliminary data.</text>
</comment>
<dbReference type="Proteomes" id="UP000712600">
    <property type="component" value="Unassembled WGS sequence"/>
</dbReference>
<feature type="region of interest" description="Disordered" evidence="1">
    <location>
        <begin position="90"/>
        <end position="133"/>
    </location>
</feature>